<feature type="transmembrane region" description="Helical" evidence="1">
    <location>
        <begin position="212"/>
        <end position="233"/>
    </location>
</feature>
<dbReference type="Proteomes" id="UP001204524">
    <property type="component" value="Unassembled WGS sequence"/>
</dbReference>
<feature type="transmembrane region" description="Helical" evidence="1">
    <location>
        <begin position="361"/>
        <end position="380"/>
    </location>
</feature>
<evidence type="ECO:0000313" key="3">
    <source>
        <dbReference type="Proteomes" id="UP001204524"/>
    </source>
</evidence>
<keyword evidence="1" id="KW-1133">Transmembrane helix</keyword>
<comment type="caution">
    <text evidence="2">The sequence shown here is derived from an EMBL/GenBank/DDBJ whole genome shotgun (WGS) entry which is preliminary data.</text>
</comment>
<feature type="transmembrane region" description="Helical" evidence="1">
    <location>
        <begin position="335"/>
        <end position="354"/>
    </location>
</feature>
<feature type="transmembrane region" description="Helical" evidence="1">
    <location>
        <begin position="305"/>
        <end position="323"/>
    </location>
</feature>
<evidence type="ECO:0000256" key="1">
    <source>
        <dbReference type="SAM" id="Phobius"/>
    </source>
</evidence>
<keyword evidence="1" id="KW-0472">Membrane</keyword>
<evidence type="ECO:0008006" key="4">
    <source>
        <dbReference type="Google" id="ProtNLM"/>
    </source>
</evidence>
<feature type="transmembrane region" description="Helical" evidence="1">
    <location>
        <begin position="98"/>
        <end position="118"/>
    </location>
</feature>
<feature type="transmembrane region" description="Helical" evidence="1">
    <location>
        <begin position="127"/>
        <end position="146"/>
    </location>
</feature>
<accession>A0ABT1L2J9</accession>
<keyword evidence="1" id="KW-0812">Transmembrane</keyword>
<feature type="transmembrane region" description="Helical" evidence="1">
    <location>
        <begin position="181"/>
        <end position="205"/>
    </location>
</feature>
<feature type="transmembrane region" description="Helical" evidence="1">
    <location>
        <begin position="21"/>
        <end position="40"/>
    </location>
</feature>
<feature type="transmembrane region" description="Helical" evidence="1">
    <location>
        <begin position="270"/>
        <end position="293"/>
    </location>
</feature>
<sequence length="521" mass="55114">MPPRPDRSDGVRSGGASRLRAVDPLVPVVAVVSVVVYVLHGFQGALTRDLGIYSYAGQQVAEGVPPYLGVLNRAGPLAHVLPGVGALVARVGGLDDVVTMRVLFMLMATAAVCVAYLLGRDLFRSRAAGLVAAGAMLAFHGFIQYASNGPREKTPMTLFVLGALWAVTHRRWFTAGVLTSLATLCLQTAFFSTFTAVVVGALLLAQGGRVRALVRVALGGLVPVAVLGTWFALAGSLSATWDAFYVINRRYTVPNPLDAERELVWEDLQAAYGVSVWLLLGGTVLLVLVSLAAVSRRARAAEPGLAVLPAMTAGLAAGLAWILQEYDAWADLFPVLPFAAVGLGAAFAVAAHGLAPTPRRVAGAVLAGAAVVIALTYSVSTRDDTLEDQREATDAVLATLPPGATITSIEAPQPLVLTERTNPTRYQMFRSGLQDYMEDTWPGGLDGFKRDLVADGPDLVAVGETVSQRWRASIQPDYVYVGSAPMWEWYARASLGEDTIAELRAAAGYDADDPHAEPLVP</sequence>
<proteinExistence type="predicted"/>
<dbReference type="EMBL" id="JANARS010000013">
    <property type="protein sequence ID" value="MCP3424248.1"/>
    <property type="molecule type" value="Genomic_DNA"/>
</dbReference>
<evidence type="ECO:0000313" key="2">
    <source>
        <dbReference type="EMBL" id="MCP3424248.1"/>
    </source>
</evidence>
<name>A0ABT1L2J9_9ACTN</name>
<reference evidence="2 3" key="1">
    <citation type="submission" date="2022-06" db="EMBL/GenBank/DDBJ databases">
        <authorList>
            <person name="So Y."/>
        </authorList>
    </citation>
    <scope>NUCLEOTIDE SEQUENCE [LARGE SCALE GENOMIC DNA]</scope>
    <source>
        <strain evidence="2 3">STR3</strain>
    </source>
</reference>
<gene>
    <name evidence="2" type="ORF">NCI01_20805</name>
</gene>
<organism evidence="2 3">
    <name type="scientific">Nocardioides pinisoli</name>
    <dbReference type="NCBI Taxonomy" id="2950279"/>
    <lineage>
        <taxon>Bacteria</taxon>
        <taxon>Bacillati</taxon>
        <taxon>Actinomycetota</taxon>
        <taxon>Actinomycetes</taxon>
        <taxon>Propionibacteriales</taxon>
        <taxon>Nocardioidaceae</taxon>
        <taxon>Nocardioides</taxon>
    </lineage>
</organism>
<keyword evidence="3" id="KW-1185">Reference proteome</keyword>
<dbReference type="RefSeq" id="WP_254183405.1">
    <property type="nucleotide sequence ID" value="NZ_JANARS010000013.1"/>
</dbReference>
<protein>
    <recommendedName>
        <fullName evidence="4">Glycosyltransferase RgtA/B/C/D-like domain-containing protein</fullName>
    </recommendedName>
</protein>